<keyword evidence="11" id="KW-1185">Reference proteome</keyword>
<dbReference type="InterPro" id="IPR047916">
    <property type="entry name" value="TTBK_Asator-like_STKc"/>
</dbReference>
<sequence length="939" mass="100267">MTSTSSDIVALGTVIKDRWKVSKKLGGGGFGEIYEALDTMTQQKVAIKVESSQQTKQVLKMEVAVLKRLQGKPHVCRFIGCGRNEHYNYIVMTLQGRNLADLRRSTRRGYFSISTTVRLARQILTAIENIHSVGFLHRDIKPSNFALGNGAGPGSVSPRSIVMLDFGLARQYTTTGGDIRPPRQVAGFRGTVRYASVNAHLNKELGRQDDLWSLYYMLAEFITGELPWRKTKDKEQVGIMKQSFDQNQLLKFMPREFRAFLEHIQSLTYFDKPDYQYLQSLLNNYMERRSINDSDPFDWEVTNDHSGAMSETNQHHMNLPANGNAENNRGTSDAKATRGSVLGANGAVAPTASGAGLVVTSGFYSGVRAMACSAKMQTDASAVTNGGNVCPGGAGSGFGGSSPNVYKLAGGSGVAKRSVEEAVINNNGDQTRATAAASSTAAVAGSVSIHKMPYSSYFRSGGANNSTTPRYLKEVKAATRTRDQKTTISRPSNLSKPREEGERKPPSDEGANNKSILWSRRPISASTSNIRGSIGPAGSTASLTNIGRNDTSCTHAVVVMVDQEGIPDVTRAGAYTFASQWGGTGGEGESDNDSRISEDEAEAGAGGGGGGVASLAKRLHGECAEPAECHLPPPPLSPGETNADECNNNHGLTFGVHKSTLPRLYMPSLATPAFTPQLYSRSPSISSQGGVGRKLQTASNRRRRLSSDIRAKSRTPETASLLPPRCVGSSGSIVATPGSESSGYHSSYQHQHPPMPEFSLPAGHMRSWPPETVARKVSGLALRRPTGLLPTARFPTVLTNVTTCLVSTETPRVSVPTLDSPSDVRETPEPQRITVGMEEISAVPAVSMPPFSAKPPPCQDPPQEVLVLGENTEEQEGEAEAKGIIAEGAEHSLRSTLDCPHVGPEAVPSGTPNSTTSVVEPPCGAHQETLPAPILAPTT</sequence>
<feature type="region of interest" description="Disordered" evidence="8">
    <location>
        <begin position="681"/>
        <end position="752"/>
    </location>
</feature>
<dbReference type="SUPFAM" id="SSF56112">
    <property type="entry name" value="Protein kinase-like (PK-like)"/>
    <property type="match status" value="1"/>
</dbReference>
<evidence type="ECO:0000256" key="6">
    <source>
        <dbReference type="ARBA" id="ARBA00061588"/>
    </source>
</evidence>
<dbReference type="PROSITE" id="PS50011">
    <property type="entry name" value="PROTEIN_KINASE_DOM"/>
    <property type="match status" value="1"/>
</dbReference>
<keyword evidence="5 7" id="KW-0067">ATP-binding</keyword>
<dbReference type="PANTHER" id="PTHR11909">
    <property type="entry name" value="CASEIN KINASE-RELATED"/>
    <property type="match status" value="1"/>
</dbReference>
<evidence type="ECO:0000259" key="9">
    <source>
        <dbReference type="PROSITE" id="PS50011"/>
    </source>
</evidence>
<evidence type="ECO:0000256" key="5">
    <source>
        <dbReference type="ARBA" id="ARBA00022840"/>
    </source>
</evidence>
<evidence type="ECO:0000256" key="3">
    <source>
        <dbReference type="ARBA" id="ARBA00022741"/>
    </source>
</evidence>
<feature type="domain" description="Protein kinase" evidence="9">
    <location>
        <begin position="19"/>
        <end position="286"/>
    </location>
</feature>
<evidence type="ECO:0000256" key="8">
    <source>
        <dbReference type="SAM" id="MobiDB-lite"/>
    </source>
</evidence>
<feature type="compositionally biased region" description="Low complexity" evidence="8">
    <location>
        <begin position="738"/>
        <end position="751"/>
    </location>
</feature>
<dbReference type="InterPro" id="IPR000719">
    <property type="entry name" value="Prot_kinase_dom"/>
</dbReference>
<dbReference type="OrthoDB" id="5979581at2759"/>
<evidence type="ECO:0000256" key="4">
    <source>
        <dbReference type="ARBA" id="ARBA00022777"/>
    </source>
</evidence>
<evidence type="ECO:0000256" key="7">
    <source>
        <dbReference type="PROSITE-ProRule" id="PRU10141"/>
    </source>
</evidence>
<dbReference type="CDD" id="cd14017">
    <property type="entry name" value="STKc_TTBK"/>
    <property type="match status" value="1"/>
</dbReference>
<feature type="compositionally biased region" description="Basic and acidic residues" evidence="8">
    <location>
        <begin position="475"/>
        <end position="485"/>
    </location>
</feature>
<dbReference type="OMA" id="NYMERRS"/>
<keyword evidence="4 10" id="KW-0418">Kinase</keyword>
<dbReference type="SMART" id="SM00220">
    <property type="entry name" value="S_TKc"/>
    <property type="match status" value="1"/>
</dbReference>
<dbReference type="GO" id="GO:0004674">
    <property type="term" value="F:protein serine/threonine kinase activity"/>
    <property type="evidence" value="ECO:0007669"/>
    <property type="project" value="UniProtKB-KW"/>
</dbReference>
<dbReference type="InterPro" id="IPR017441">
    <property type="entry name" value="Protein_kinase_ATP_BS"/>
</dbReference>
<dbReference type="STRING" id="6211.A0A068Y7W9"/>
<feature type="region of interest" description="Disordered" evidence="8">
    <location>
        <begin position="475"/>
        <end position="539"/>
    </location>
</feature>
<reference evidence="10" key="2">
    <citation type="submission" date="2015-11" db="EMBL/GenBank/DDBJ databases">
        <authorList>
            <person name="Zhang Y."/>
            <person name="Guo Z."/>
        </authorList>
    </citation>
    <scope>NUCLEOTIDE SEQUENCE</scope>
</reference>
<organism evidence="10 11">
    <name type="scientific">Echinococcus multilocularis</name>
    <name type="common">Fox tapeworm</name>
    <dbReference type="NCBI Taxonomy" id="6211"/>
    <lineage>
        <taxon>Eukaryota</taxon>
        <taxon>Metazoa</taxon>
        <taxon>Spiralia</taxon>
        <taxon>Lophotrochozoa</taxon>
        <taxon>Platyhelminthes</taxon>
        <taxon>Cestoda</taxon>
        <taxon>Eucestoda</taxon>
        <taxon>Cyclophyllidea</taxon>
        <taxon>Taeniidae</taxon>
        <taxon>Echinococcus</taxon>
    </lineage>
</organism>
<protein>
    <submittedName>
        <fullName evidence="10">Tau tubulin kinase 1</fullName>
    </submittedName>
</protein>
<keyword evidence="2" id="KW-0808">Transferase</keyword>
<proteinExistence type="inferred from homology"/>
<dbReference type="InterPro" id="IPR050235">
    <property type="entry name" value="CK1_Ser-Thr_kinase"/>
</dbReference>
<dbReference type="Proteomes" id="UP000017246">
    <property type="component" value="Unassembled WGS sequence"/>
</dbReference>
<feature type="region of interest" description="Disordered" evidence="8">
    <location>
        <begin position="895"/>
        <end position="939"/>
    </location>
</feature>
<evidence type="ECO:0000313" key="11">
    <source>
        <dbReference type="Proteomes" id="UP000017246"/>
    </source>
</evidence>
<name>A0A068Y7W9_ECHMU</name>
<dbReference type="EMBL" id="LN902845">
    <property type="protein sequence ID" value="CUT98768.1"/>
    <property type="molecule type" value="Genomic_DNA"/>
</dbReference>
<dbReference type="Gene3D" id="1.10.510.10">
    <property type="entry name" value="Transferase(Phosphotransferase) domain 1"/>
    <property type="match status" value="1"/>
</dbReference>
<keyword evidence="3 7" id="KW-0547">Nucleotide-binding</keyword>
<feature type="compositionally biased region" description="Basic and acidic residues" evidence="8">
    <location>
        <begin position="705"/>
        <end position="715"/>
    </location>
</feature>
<evidence type="ECO:0000256" key="2">
    <source>
        <dbReference type="ARBA" id="ARBA00022679"/>
    </source>
</evidence>
<dbReference type="InterPro" id="IPR011009">
    <property type="entry name" value="Kinase-like_dom_sf"/>
</dbReference>
<dbReference type="GO" id="GO:0015630">
    <property type="term" value="C:microtubule cytoskeleton"/>
    <property type="evidence" value="ECO:0007669"/>
    <property type="project" value="UniProtKB-ARBA"/>
</dbReference>
<evidence type="ECO:0000313" key="10">
    <source>
        <dbReference type="EMBL" id="CUT98768.1"/>
    </source>
</evidence>
<dbReference type="GO" id="GO:0005524">
    <property type="term" value="F:ATP binding"/>
    <property type="evidence" value="ECO:0007669"/>
    <property type="project" value="UniProtKB-UniRule"/>
</dbReference>
<reference evidence="10" key="1">
    <citation type="journal article" date="2013" name="Nature">
        <title>The genomes of four tapeworm species reveal adaptations to parasitism.</title>
        <authorList>
            <person name="Tsai I.J."/>
            <person name="Zarowiecki M."/>
            <person name="Holroyd N."/>
            <person name="Garciarrubio A."/>
            <person name="Sanchez-Flores A."/>
            <person name="Brooks K.L."/>
            <person name="Tracey A."/>
            <person name="Bobes R.J."/>
            <person name="Fragoso G."/>
            <person name="Sciutto E."/>
            <person name="Aslett M."/>
            <person name="Beasley H."/>
            <person name="Bennett H.M."/>
            <person name="Cai J."/>
            <person name="Camicia F."/>
            <person name="Clark R."/>
            <person name="Cucher M."/>
            <person name="De Silva N."/>
            <person name="Day T.A."/>
            <person name="Deplazes P."/>
            <person name="Estrada K."/>
            <person name="Fernandez C."/>
            <person name="Holland P.W."/>
            <person name="Hou J."/>
            <person name="Hu S."/>
            <person name="Huckvale T."/>
            <person name="Hung S.S."/>
            <person name="Kamenetzky L."/>
            <person name="Keane J.A."/>
            <person name="Kiss F."/>
            <person name="Koziol U."/>
            <person name="Lambert O."/>
            <person name="Liu K."/>
            <person name="Luo X."/>
            <person name="Luo Y."/>
            <person name="Macchiaroli N."/>
            <person name="Nichol S."/>
            <person name="Paps J."/>
            <person name="Parkinson J."/>
            <person name="Pouchkina-Stantcheva N."/>
            <person name="Riddiford N."/>
            <person name="Rosenzvit M."/>
            <person name="Salinas G."/>
            <person name="Wasmuth J.D."/>
            <person name="Zamanian M."/>
            <person name="Zheng Y."/>
            <person name="Cai X."/>
            <person name="Soberon X."/>
            <person name="Olson P.D."/>
            <person name="Laclette J.P."/>
            <person name="Brehm K."/>
            <person name="Berriman M."/>
            <person name="Garciarrubio A."/>
            <person name="Bobes R.J."/>
            <person name="Fragoso G."/>
            <person name="Sanchez-Flores A."/>
            <person name="Estrada K."/>
            <person name="Cevallos M.A."/>
            <person name="Morett E."/>
            <person name="Gonzalez V."/>
            <person name="Portillo T."/>
            <person name="Ochoa-Leyva A."/>
            <person name="Jose M.V."/>
            <person name="Sciutto E."/>
            <person name="Landa A."/>
            <person name="Jimenez L."/>
            <person name="Valdes V."/>
            <person name="Carrero J.C."/>
            <person name="Larralde C."/>
            <person name="Morales-Montor J."/>
            <person name="Limon-Lason J."/>
            <person name="Soberon X."/>
            <person name="Laclette J.P."/>
        </authorList>
    </citation>
    <scope>NUCLEOTIDE SEQUENCE [LARGE SCALE GENOMIC DNA]</scope>
</reference>
<dbReference type="FunFam" id="3.30.200.20:FF:000358">
    <property type="entry name" value="Tau tubulin kinase 2b"/>
    <property type="match status" value="1"/>
</dbReference>
<dbReference type="PROSITE" id="PS00107">
    <property type="entry name" value="PROTEIN_KINASE_ATP"/>
    <property type="match status" value="1"/>
</dbReference>
<feature type="compositionally biased region" description="Polar residues" evidence="8">
    <location>
        <begin position="486"/>
        <end position="495"/>
    </location>
</feature>
<feature type="region of interest" description="Disordered" evidence="8">
    <location>
        <begin position="579"/>
        <end position="613"/>
    </location>
</feature>
<keyword evidence="1" id="KW-0723">Serine/threonine-protein kinase</keyword>
<dbReference type="eggNOG" id="KOG1164">
    <property type="taxonomic scope" value="Eukaryota"/>
</dbReference>
<evidence type="ECO:0000256" key="1">
    <source>
        <dbReference type="ARBA" id="ARBA00022527"/>
    </source>
</evidence>
<dbReference type="Pfam" id="PF00069">
    <property type="entry name" value="Pkinase"/>
    <property type="match status" value="1"/>
</dbReference>
<feature type="compositionally biased region" description="Basic and acidic residues" evidence="8">
    <location>
        <begin position="496"/>
        <end position="507"/>
    </location>
</feature>
<accession>A0A068Y7W9</accession>
<comment type="similarity">
    <text evidence="6">Belongs to the protein kinase superfamily. CK1 Ser/Thr protein kinase family.</text>
</comment>
<dbReference type="FunFam" id="1.10.510.10:FF:000481">
    <property type="entry name" value="Asator, isoform D"/>
    <property type="match status" value="1"/>
</dbReference>
<feature type="binding site" evidence="7">
    <location>
        <position position="48"/>
    </location>
    <ligand>
        <name>ATP</name>
        <dbReference type="ChEBI" id="CHEBI:30616"/>
    </ligand>
</feature>
<dbReference type="AlphaFoldDB" id="A0A068Y7W9"/>